<keyword evidence="2" id="KW-0678">Repressor</keyword>
<evidence type="ECO:0000259" key="9">
    <source>
        <dbReference type="Pfam" id="PF16417"/>
    </source>
</evidence>
<evidence type="ECO:0000256" key="3">
    <source>
        <dbReference type="ARBA" id="ARBA00023015"/>
    </source>
</evidence>
<name>A0A067H1J3_CITSI</name>
<keyword evidence="3" id="KW-0805">Transcription regulation</keyword>
<proteinExistence type="predicted"/>
<dbReference type="Gene3D" id="1.25.40.840">
    <property type="entry name" value="CCR4-NOT transcription complex subunit 1 TTP binding domain"/>
    <property type="match status" value="1"/>
</dbReference>
<dbReference type="FunFam" id="1.25.40.180:FF:000012">
    <property type="entry name" value="Ccr4-Not transcription complex subunit"/>
    <property type="match status" value="1"/>
</dbReference>
<dbReference type="EMBL" id="KK784873">
    <property type="protein sequence ID" value="KDO85684.1"/>
    <property type="molecule type" value="Genomic_DNA"/>
</dbReference>
<dbReference type="Gene3D" id="1.25.40.180">
    <property type="match status" value="1"/>
</dbReference>
<feature type="region of interest" description="Disordered" evidence="6">
    <location>
        <begin position="85"/>
        <end position="115"/>
    </location>
</feature>
<dbReference type="InterPro" id="IPR032193">
    <property type="entry name" value="CNOT1_TTP_bind"/>
</dbReference>
<dbReference type="InterPro" id="IPR024557">
    <property type="entry name" value="CNOT1_dom_4"/>
</dbReference>
<dbReference type="InterPro" id="IPR040398">
    <property type="entry name" value="Not1"/>
</dbReference>
<feature type="domain" description="CCR4-NOT transcription complex subunit 1 TTP binding" evidence="9">
    <location>
        <begin position="1"/>
        <end position="80"/>
    </location>
</feature>
<reference evidence="10 11" key="1">
    <citation type="submission" date="2014-04" db="EMBL/GenBank/DDBJ databases">
        <authorList>
            <consortium name="International Citrus Genome Consortium"/>
            <person name="Gmitter F."/>
            <person name="Chen C."/>
            <person name="Farmerie W."/>
            <person name="Harkins T."/>
            <person name="Desany B."/>
            <person name="Mohiuddin M."/>
            <person name="Kodira C."/>
            <person name="Borodovsky M."/>
            <person name="Lomsadze A."/>
            <person name="Burns P."/>
            <person name="Jenkins J."/>
            <person name="Prochnik S."/>
            <person name="Shu S."/>
            <person name="Chapman J."/>
            <person name="Pitluck S."/>
            <person name="Schmutz J."/>
            <person name="Rokhsar D."/>
        </authorList>
    </citation>
    <scope>NUCLEOTIDE SEQUENCE</scope>
</reference>
<organism evidence="10 11">
    <name type="scientific">Citrus sinensis</name>
    <name type="common">Sweet orange</name>
    <name type="synonym">Citrus aurantium var. sinensis</name>
    <dbReference type="NCBI Taxonomy" id="2711"/>
    <lineage>
        <taxon>Eukaryota</taxon>
        <taxon>Viridiplantae</taxon>
        <taxon>Streptophyta</taxon>
        <taxon>Embryophyta</taxon>
        <taxon>Tracheophyta</taxon>
        <taxon>Spermatophyta</taxon>
        <taxon>Magnoliopsida</taxon>
        <taxon>eudicotyledons</taxon>
        <taxon>Gunneridae</taxon>
        <taxon>Pentapetalae</taxon>
        <taxon>rosids</taxon>
        <taxon>malvids</taxon>
        <taxon>Sapindales</taxon>
        <taxon>Rutaceae</taxon>
        <taxon>Aurantioideae</taxon>
        <taxon>Citrus</taxon>
    </lineage>
</organism>
<protein>
    <recommendedName>
        <fullName evidence="12">CCR4-NOT transcription complex subunit 1 CAF1-binding domain-containing protein</fullName>
    </recommendedName>
</protein>
<evidence type="ECO:0008006" key="12">
    <source>
        <dbReference type="Google" id="ProtNLM"/>
    </source>
</evidence>
<dbReference type="Proteomes" id="UP000027120">
    <property type="component" value="Unassembled WGS sequence"/>
</dbReference>
<dbReference type="AlphaFoldDB" id="A0A067H1J3"/>
<dbReference type="InterPro" id="IPR032191">
    <property type="entry name" value="CNOT1_CAF1_bind"/>
</dbReference>
<dbReference type="Pfam" id="PF16415">
    <property type="entry name" value="CNOT1_CAF1_bind"/>
    <property type="match status" value="1"/>
</dbReference>
<evidence type="ECO:0000259" key="8">
    <source>
        <dbReference type="Pfam" id="PF16415"/>
    </source>
</evidence>
<dbReference type="PANTHER" id="PTHR13162:SF8">
    <property type="entry name" value="CCR4-NOT TRANSCRIPTION COMPLEX SUBUNIT 1"/>
    <property type="match status" value="1"/>
</dbReference>
<accession>A0A067H1J3</accession>
<evidence type="ECO:0000256" key="6">
    <source>
        <dbReference type="SAM" id="MobiDB-lite"/>
    </source>
</evidence>
<dbReference type="Pfam" id="PF12842">
    <property type="entry name" value="DUF3819"/>
    <property type="match status" value="1"/>
</dbReference>
<keyword evidence="4" id="KW-0804">Transcription</keyword>
<evidence type="ECO:0000256" key="4">
    <source>
        <dbReference type="ARBA" id="ARBA00023163"/>
    </source>
</evidence>
<feature type="region of interest" description="Disordered" evidence="6">
    <location>
        <begin position="130"/>
        <end position="155"/>
    </location>
</feature>
<dbReference type="InterPro" id="IPR038535">
    <property type="entry name" value="CNOT1_TTP_bind_sf"/>
</dbReference>
<keyword evidence="11" id="KW-1185">Reference proteome</keyword>
<evidence type="ECO:0000256" key="2">
    <source>
        <dbReference type="ARBA" id="ARBA00022491"/>
    </source>
</evidence>
<evidence type="ECO:0000256" key="5">
    <source>
        <dbReference type="ARBA" id="ARBA00023242"/>
    </source>
</evidence>
<feature type="non-terminal residue" evidence="10">
    <location>
        <position position="1"/>
    </location>
</feature>
<sequence length="614" mass="66905">SIIKHQLVTHLTLGIALRGVLDALRKPADSKMFVFGTKALEQFVDRLIEWPQYCNHILQISHLRSTHAELVAFIERALARISSGHLESDGASNPAAHQHVSSQATSGNGEVSGSGITQLGQQLSSQIQLQQRSESVVDDRHKVSAASSSDMKPLLSSIGQPSSVAPLGDTSSAQKLHNAVSAPAMLSISSGFARPSRGVTSTKFGSALNIETLVAAAERRETPIEAPASEVQDKISFIINNISALNVEAKAKEFTEILKEQYYPWFAQYMVMKRASIEPNFHDLYLKFLDKVNSKALNREIVQATYENCKVLLGSELIKSSSEERSLLKNLGSWLGKLTIGRNQVLRAREIDPKSLIIEAYEKGLMIAVIPFTSKILEPCQSSLAYQPPNPWTMAILGLLAEIYSMPNLKMNLKFDIEVLFKNLGVDMKDITPTSLLKDRKREIEGNPDFSNKDVGASQPQLVPEVKPAIVSPLGHVDLPLDVASPPNSGGPTHLLSQYAAPLRLSSGTLMEDEKLAALGISDQLPSAQGLFQASQSQSPFSVSQLSTPIPNIGTHVIINQKLTALGLHLHFQRVVPIAMDRAIKEIVSGIVQRSVSIATQTTKELVLKVCFLS</sequence>
<dbReference type="GO" id="GO:0000289">
    <property type="term" value="P:nuclear-transcribed mRNA poly(A) tail shortening"/>
    <property type="evidence" value="ECO:0007669"/>
    <property type="project" value="UniProtKB-ARBA"/>
</dbReference>
<evidence type="ECO:0000256" key="1">
    <source>
        <dbReference type="ARBA" id="ARBA00004123"/>
    </source>
</evidence>
<dbReference type="PANTHER" id="PTHR13162">
    <property type="entry name" value="CCR4-NOT TRANSCRIPTION COMPLEX"/>
    <property type="match status" value="1"/>
</dbReference>
<comment type="subcellular location">
    <subcellularLocation>
        <location evidence="1">Nucleus</location>
    </subcellularLocation>
</comment>
<evidence type="ECO:0000313" key="10">
    <source>
        <dbReference type="EMBL" id="KDO85684.1"/>
    </source>
</evidence>
<dbReference type="GO" id="GO:0017148">
    <property type="term" value="P:negative regulation of translation"/>
    <property type="evidence" value="ECO:0007669"/>
    <property type="project" value="InterPro"/>
</dbReference>
<gene>
    <name evidence="10" type="ORF">CISIN_1g0000721mg</name>
</gene>
<feature type="domain" description="CCR4-NOT transcription complex subunit 1" evidence="7">
    <location>
        <begin position="571"/>
        <end position="609"/>
    </location>
</feature>
<feature type="compositionally biased region" description="Polar residues" evidence="6">
    <location>
        <begin position="99"/>
        <end position="111"/>
    </location>
</feature>
<evidence type="ECO:0000313" key="11">
    <source>
        <dbReference type="Proteomes" id="UP000027120"/>
    </source>
</evidence>
<dbReference type="GO" id="GO:0030015">
    <property type="term" value="C:CCR4-NOT core complex"/>
    <property type="evidence" value="ECO:0007669"/>
    <property type="project" value="InterPro"/>
</dbReference>
<feature type="domain" description="CCR4-NOT transcription complex subunit 1 CAF1-binding" evidence="8">
    <location>
        <begin position="224"/>
        <end position="444"/>
    </location>
</feature>
<keyword evidence="5" id="KW-0539">Nucleus</keyword>
<dbReference type="GO" id="GO:0005634">
    <property type="term" value="C:nucleus"/>
    <property type="evidence" value="ECO:0007669"/>
    <property type="project" value="UniProtKB-SubCell"/>
</dbReference>
<evidence type="ECO:0000259" key="7">
    <source>
        <dbReference type="Pfam" id="PF12842"/>
    </source>
</evidence>
<dbReference type="Pfam" id="PF16417">
    <property type="entry name" value="CNOT1_TTP_bind"/>
    <property type="match status" value="1"/>
</dbReference>